<feature type="transmembrane region" description="Helical" evidence="7">
    <location>
        <begin position="229"/>
        <end position="249"/>
    </location>
</feature>
<accession>A0AAN1WIZ5</accession>
<name>A0AAN1WIZ5_9GAMM</name>
<dbReference type="SUPFAM" id="SSF144091">
    <property type="entry name" value="Rhomboid-like"/>
    <property type="match status" value="1"/>
</dbReference>
<keyword evidence="5 7" id="KW-1133">Transmembrane helix</keyword>
<reference evidence="10 11" key="1">
    <citation type="journal article" date="2022" name="IScience">
        <title>An ultrasensitive nanofiber-based assay for enzymatic hydrolysis and deep-sea microbial degradation of cellulose.</title>
        <authorList>
            <person name="Tsudome M."/>
            <person name="Tachioka M."/>
            <person name="Miyazaki M."/>
            <person name="Uchimura K."/>
            <person name="Tsuda M."/>
            <person name="Takaki Y."/>
            <person name="Deguchi S."/>
        </authorList>
    </citation>
    <scope>NUCLEOTIDE SEQUENCE [LARGE SCALE GENOMIC DNA]</scope>
    <source>
        <strain evidence="10 11">GE09</strain>
    </source>
</reference>
<dbReference type="GO" id="GO:0016020">
    <property type="term" value="C:membrane"/>
    <property type="evidence" value="ECO:0007669"/>
    <property type="project" value="UniProtKB-SubCell"/>
</dbReference>
<keyword evidence="4" id="KW-0378">Hydrolase</keyword>
<feature type="transmembrane region" description="Helical" evidence="7">
    <location>
        <begin position="172"/>
        <end position="191"/>
    </location>
</feature>
<feature type="transmembrane region" description="Helical" evidence="7">
    <location>
        <begin position="255"/>
        <end position="272"/>
    </location>
</feature>
<comment type="subcellular location">
    <subcellularLocation>
        <location evidence="1">Membrane</location>
        <topology evidence="1">Multi-pass membrane protein</topology>
    </subcellularLocation>
</comment>
<dbReference type="InterPro" id="IPR035952">
    <property type="entry name" value="Rhomboid-like_sf"/>
</dbReference>
<keyword evidence="3 7" id="KW-0812">Transmembrane</keyword>
<keyword evidence="11" id="KW-1185">Reference proteome</keyword>
<sequence>MSANCVARFPLDLDLSRLSQAFHQQGIAHRFTEEQGQQWLWLADAGQLNHAKALVDDFVAGQLEVAEEEQAAPSFNLLLWLMRSPVTWLLIALGGLGYAAVVGPIAAFYESMTYTPIKIFGSKALIEKWQWAEPWRIFTPVFLHFSIAHIVFNAAAMLQIGSWIERLWGIRYYAWLCFISGVAGNVLQYSWSQSPMFGGLSGIVFGLFTFNGVTQVLQPAKAFALPKGMYIMLAVWLFAGFTPFFEQFFGVQMGNGAHLGGAVAGAVLALIANKDALKKRYL</sequence>
<feature type="transmembrane region" description="Helical" evidence="7">
    <location>
        <begin position="86"/>
        <end position="109"/>
    </location>
</feature>
<feature type="transmembrane region" description="Helical" evidence="7">
    <location>
        <begin position="137"/>
        <end position="160"/>
    </location>
</feature>
<gene>
    <name evidence="10" type="ORF">MARGE09_P2645</name>
</gene>
<evidence type="ECO:0000313" key="10">
    <source>
        <dbReference type="EMBL" id="BCD98444.1"/>
    </source>
</evidence>
<dbReference type="Gene3D" id="1.20.1540.10">
    <property type="entry name" value="Rhomboid-like"/>
    <property type="match status" value="1"/>
</dbReference>
<dbReference type="GO" id="GO:0004252">
    <property type="term" value="F:serine-type endopeptidase activity"/>
    <property type="evidence" value="ECO:0007669"/>
    <property type="project" value="InterPro"/>
</dbReference>
<dbReference type="InterPro" id="IPR038244">
    <property type="entry name" value="NRho_sf"/>
</dbReference>
<dbReference type="Pfam" id="PF16733">
    <property type="entry name" value="NRho"/>
    <property type="match status" value="1"/>
</dbReference>
<dbReference type="Pfam" id="PF01694">
    <property type="entry name" value="Rhomboid"/>
    <property type="match status" value="1"/>
</dbReference>
<dbReference type="InterPro" id="IPR022764">
    <property type="entry name" value="Peptidase_S54_rhomboid_dom"/>
</dbReference>
<dbReference type="PANTHER" id="PTHR43731:SF14">
    <property type="entry name" value="PRESENILIN-ASSOCIATED RHOMBOID-LIKE PROTEIN, MITOCHONDRIAL"/>
    <property type="match status" value="1"/>
</dbReference>
<dbReference type="Proteomes" id="UP001320119">
    <property type="component" value="Chromosome"/>
</dbReference>
<keyword evidence="6 7" id="KW-0472">Membrane</keyword>
<comment type="similarity">
    <text evidence="2">Belongs to the peptidase S54 family.</text>
</comment>
<evidence type="ECO:0000256" key="6">
    <source>
        <dbReference type="ARBA" id="ARBA00023136"/>
    </source>
</evidence>
<feature type="domain" description="Rhomboid protease N-terminal" evidence="9">
    <location>
        <begin position="1"/>
        <end position="65"/>
    </location>
</feature>
<protein>
    <submittedName>
        <fullName evidence="10">GlpG protein</fullName>
    </submittedName>
</protein>
<evidence type="ECO:0000259" key="8">
    <source>
        <dbReference type="Pfam" id="PF01694"/>
    </source>
</evidence>
<dbReference type="KEGG" id="marq:MARGE09_P2645"/>
<evidence type="ECO:0000256" key="4">
    <source>
        <dbReference type="ARBA" id="ARBA00022801"/>
    </source>
</evidence>
<evidence type="ECO:0000256" key="7">
    <source>
        <dbReference type="SAM" id="Phobius"/>
    </source>
</evidence>
<evidence type="ECO:0000256" key="3">
    <source>
        <dbReference type="ARBA" id="ARBA00022692"/>
    </source>
</evidence>
<evidence type="ECO:0000259" key="9">
    <source>
        <dbReference type="Pfam" id="PF16733"/>
    </source>
</evidence>
<proteinExistence type="inferred from homology"/>
<dbReference type="AlphaFoldDB" id="A0AAN1WIZ5"/>
<evidence type="ECO:0000313" key="11">
    <source>
        <dbReference type="Proteomes" id="UP001320119"/>
    </source>
</evidence>
<evidence type="ECO:0000256" key="1">
    <source>
        <dbReference type="ARBA" id="ARBA00004141"/>
    </source>
</evidence>
<dbReference type="InterPro" id="IPR031976">
    <property type="entry name" value="NRho"/>
</dbReference>
<evidence type="ECO:0000256" key="5">
    <source>
        <dbReference type="ARBA" id="ARBA00022989"/>
    </source>
</evidence>
<dbReference type="PANTHER" id="PTHR43731">
    <property type="entry name" value="RHOMBOID PROTEASE"/>
    <property type="match status" value="1"/>
</dbReference>
<organism evidence="10 11">
    <name type="scientific">Marinagarivorans cellulosilyticus</name>
    <dbReference type="NCBI Taxonomy" id="2721545"/>
    <lineage>
        <taxon>Bacteria</taxon>
        <taxon>Pseudomonadati</taxon>
        <taxon>Pseudomonadota</taxon>
        <taxon>Gammaproteobacteria</taxon>
        <taxon>Cellvibrionales</taxon>
        <taxon>Cellvibrionaceae</taxon>
        <taxon>Marinagarivorans</taxon>
    </lineage>
</organism>
<dbReference type="Gene3D" id="3.30.70.2080">
    <property type="match status" value="1"/>
</dbReference>
<evidence type="ECO:0000256" key="2">
    <source>
        <dbReference type="ARBA" id="ARBA00009045"/>
    </source>
</evidence>
<feature type="transmembrane region" description="Helical" evidence="7">
    <location>
        <begin position="197"/>
        <end position="217"/>
    </location>
</feature>
<dbReference type="EMBL" id="AP023086">
    <property type="protein sequence ID" value="BCD98444.1"/>
    <property type="molecule type" value="Genomic_DNA"/>
</dbReference>
<feature type="domain" description="Peptidase S54 rhomboid" evidence="8">
    <location>
        <begin position="133"/>
        <end position="271"/>
    </location>
</feature>
<dbReference type="RefSeq" id="WP_236982785.1">
    <property type="nucleotide sequence ID" value="NZ_AP023086.1"/>
</dbReference>
<dbReference type="InterPro" id="IPR050925">
    <property type="entry name" value="Rhomboid_protease_S54"/>
</dbReference>